<evidence type="ECO:0000313" key="2">
    <source>
        <dbReference type="EMBL" id="MCS0493610.1"/>
    </source>
</evidence>
<dbReference type="Proteomes" id="UP001151088">
    <property type="component" value="Unassembled WGS sequence"/>
</dbReference>
<gene>
    <name evidence="2" type="ORF">NVS89_00770</name>
</gene>
<accession>A0A9X2T099</accession>
<sequence length="68" mass="7413">MKKLSPIMIAATLALTGLLALPYVSVADATDNGQAKVPQGYRTCFMQERAVFTGTPRMEKVPHCVFAR</sequence>
<dbReference type="RefSeq" id="WP_258730561.1">
    <property type="nucleotide sequence ID" value="NZ_JANTHZ010000001.1"/>
</dbReference>
<proteinExistence type="predicted"/>
<feature type="signal peptide" evidence="1">
    <location>
        <begin position="1"/>
        <end position="29"/>
    </location>
</feature>
<evidence type="ECO:0000313" key="3">
    <source>
        <dbReference type="Proteomes" id="UP001151088"/>
    </source>
</evidence>
<comment type="caution">
    <text evidence="2">The sequence shown here is derived from an EMBL/GenBank/DDBJ whole genome shotgun (WGS) entry which is preliminary data.</text>
</comment>
<dbReference type="AlphaFoldDB" id="A0A9X2T099"/>
<organism evidence="2 3">
    <name type="scientific">Ancylobacter mangrovi</name>
    <dbReference type="NCBI Taxonomy" id="2972472"/>
    <lineage>
        <taxon>Bacteria</taxon>
        <taxon>Pseudomonadati</taxon>
        <taxon>Pseudomonadota</taxon>
        <taxon>Alphaproteobacteria</taxon>
        <taxon>Hyphomicrobiales</taxon>
        <taxon>Xanthobacteraceae</taxon>
        <taxon>Ancylobacter</taxon>
    </lineage>
</organism>
<evidence type="ECO:0000256" key="1">
    <source>
        <dbReference type="SAM" id="SignalP"/>
    </source>
</evidence>
<name>A0A9X2T099_9HYPH</name>
<protein>
    <recommendedName>
        <fullName evidence="4">Porin</fullName>
    </recommendedName>
</protein>
<keyword evidence="3" id="KW-1185">Reference proteome</keyword>
<keyword evidence="1" id="KW-0732">Signal</keyword>
<reference evidence="2" key="1">
    <citation type="submission" date="2022-08" db="EMBL/GenBank/DDBJ databases">
        <authorList>
            <person name="Li F."/>
        </authorList>
    </citation>
    <scope>NUCLEOTIDE SEQUENCE</scope>
    <source>
        <strain evidence="2">MQZ15Z-1</strain>
    </source>
</reference>
<feature type="chain" id="PRO_5040980150" description="Porin" evidence="1">
    <location>
        <begin position="30"/>
        <end position="68"/>
    </location>
</feature>
<dbReference type="EMBL" id="JANTHZ010000001">
    <property type="protein sequence ID" value="MCS0493610.1"/>
    <property type="molecule type" value="Genomic_DNA"/>
</dbReference>
<evidence type="ECO:0008006" key="4">
    <source>
        <dbReference type="Google" id="ProtNLM"/>
    </source>
</evidence>